<dbReference type="EMBL" id="FNGV01000004">
    <property type="protein sequence ID" value="SDM05580.1"/>
    <property type="molecule type" value="Genomic_DNA"/>
</dbReference>
<keyword evidence="3" id="KW-0732">Signal</keyword>
<dbReference type="RefSeq" id="WP_089888805.1">
    <property type="nucleotide sequence ID" value="NZ_FNGV01000004.1"/>
</dbReference>
<comment type="subcellular location">
    <subcellularLocation>
        <location evidence="1">Cell outer membrane</location>
    </subcellularLocation>
</comment>
<evidence type="ECO:0000256" key="2">
    <source>
        <dbReference type="ARBA" id="ARBA00006275"/>
    </source>
</evidence>
<keyword evidence="4" id="KW-0472">Membrane</keyword>
<dbReference type="AlphaFoldDB" id="A0A1G9Q3J2"/>
<comment type="similarity">
    <text evidence="2">Belongs to the SusD family.</text>
</comment>
<dbReference type="InterPro" id="IPR011990">
    <property type="entry name" value="TPR-like_helical_dom_sf"/>
</dbReference>
<evidence type="ECO:0000313" key="8">
    <source>
        <dbReference type="EMBL" id="SDM05580.1"/>
    </source>
</evidence>
<evidence type="ECO:0000256" key="5">
    <source>
        <dbReference type="ARBA" id="ARBA00023237"/>
    </source>
</evidence>
<dbReference type="CDD" id="cd08977">
    <property type="entry name" value="SusD"/>
    <property type="match status" value="1"/>
</dbReference>
<dbReference type="STRING" id="192904.SAMN04488514_104288"/>
<dbReference type="Pfam" id="PF14322">
    <property type="entry name" value="SusD-like_3"/>
    <property type="match status" value="1"/>
</dbReference>
<feature type="domain" description="RagB/SusD" evidence="6">
    <location>
        <begin position="345"/>
        <end position="491"/>
    </location>
</feature>
<dbReference type="SUPFAM" id="SSF48452">
    <property type="entry name" value="TPR-like"/>
    <property type="match status" value="1"/>
</dbReference>
<dbReference type="OrthoDB" id="5694214at2"/>
<evidence type="ECO:0000256" key="1">
    <source>
        <dbReference type="ARBA" id="ARBA00004442"/>
    </source>
</evidence>
<keyword evidence="5" id="KW-0998">Cell outer membrane</keyword>
<feature type="domain" description="SusD-like N-terminal" evidence="7">
    <location>
        <begin position="87"/>
        <end position="215"/>
    </location>
</feature>
<evidence type="ECO:0000259" key="7">
    <source>
        <dbReference type="Pfam" id="PF14322"/>
    </source>
</evidence>
<organism evidence="8 9">
    <name type="scientific">Kriegella aquimaris</name>
    <dbReference type="NCBI Taxonomy" id="192904"/>
    <lineage>
        <taxon>Bacteria</taxon>
        <taxon>Pseudomonadati</taxon>
        <taxon>Bacteroidota</taxon>
        <taxon>Flavobacteriia</taxon>
        <taxon>Flavobacteriales</taxon>
        <taxon>Flavobacteriaceae</taxon>
        <taxon>Kriegella</taxon>
    </lineage>
</organism>
<dbReference type="GO" id="GO:0009279">
    <property type="term" value="C:cell outer membrane"/>
    <property type="evidence" value="ECO:0007669"/>
    <property type="project" value="UniProtKB-SubCell"/>
</dbReference>
<keyword evidence="9" id="KW-1185">Reference proteome</keyword>
<dbReference type="Gene3D" id="1.25.40.390">
    <property type="match status" value="1"/>
</dbReference>
<dbReference type="Pfam" id="PF07980">
    <property type="entry name" value="SusD_RagB"/>
    <property type="match status" value="1"/>
</dbReference>
<protein>
    <submittedName>
        <fullName evidence="8">Starch-binding associating with outer membrane</fullName>
    </submittedName>
</protein>
<evidence type="ECO:0000256" key="4">
    <source>
        <dbReference type="ARBA" id="ARBA00023136"/>
    </source>
</evidence>
<dbReference type="InterPro" id="IPR012944">
    <property type="entry name" value="SusD_RagB_dom"/>
</dbReference>
<accession>A0A1G9Q3J2</accession>
<evidence type="ECO:0000259" key="6">
    <source>
        <dbReference type="Pfam" id="PF07980"/>
    </source>
</evidence>
<reference evidence="8 9" key="1">
    <citation type="submission" date="2016-10" db="EMBL/GenBank/DDBJ databases">
        <authorList>
            <person name="de Groot N.N."/>
        </authorList>
    </citation>
    <scope>NUCLEOTIDE SEQUENCE [LARGE SCALE GENOMIC DNA]</scope>
    <source>
        <strain evidence="8 9">DSM 19886</strain>
    </source>
</reference>
<sequence length="491" mass="54772">MKKIILIILMIFMGLTSCDDIITEKPIDFLVPGSFPANEQDAMAATTAAYTRLHSSIISFYYGFTPSDIAFQGQHNMRPVSWFLDLNANNGDATAMWQQNFQGIALANTVIQFVPDVEMNDEALQERLIAEAKFLRAFYYFELVRVYGGVPIINEVVINTEDLIGITRNSVEEVYVLIEQDLTEALAVLPNDYVGEDLGRATKWAATALLAKVHLTQGEWKEASTRTQQVIASGMFGLVADYNSLWSQNAEYVPMPDKNGNLVNEIVFDIQFEQNERNDFKQSWTASRDTEIVGATNAVGGGWENMLPTTDYLAMFEVGDLRKDISYVTELNGNILESPRTPGAGPISGKYLNADGDPPKSNNGSQNTYVIRYSDVLLMKAEAENELNGPSGAYQFINQVRDRAGLSPLAALDQASFRQAIRKERATELGFEGHRKFDLLRWGVFVETIRNVNDTHMETPAANIQEHHVLLPVPAREREISEGSLTQNPGY</sequence>
<dbReference type="InterPro" id="IPR033985">
    <property type="entry name" value="SusD-like_N"/>
</dbReference>
<gene>
    <name evidence="8" type="ORF">SAMN04488514_104288</name>
</gene>
<dbReference type="PROSITE" id="PS51257">
    <property type="entry name" value="PROKAR_LIPOPROTEIN"/>
    <property type="match status" value="1"/>
</dbReference>
<proteinExistence type="inferred from homology"/>
<evidence type="ECO:0000256" key="3">
    <source>
        <dbReference type="ARBA" id="ARBA00022729"/>
    </source>
</evidence>
<name>A0A1G9Q3J2_9FLAO</name>
<evidence type="ECO:0000313" key="9">
    <source>
        <dbReference type="Proteomes" id="UP000199440"/>
    </source>
</evidence>
<dbReference type="Proteomes" id="UP000199440">
    <property type="component" value="Unassembled WGS sequence"/>
</dbReference>